<dbReference type="PANTHER" id="PTHR30349:SF64">
    <property type="entry name" value="PROPHAGE INTEGRASE INTD-RELATED"/>
    <property type="match status" value="1"/>
</dbReference>
<dbReference type="InterPro" id="IPR013762">
    <property type="entry name" value="Integrase-like_cat_sf"/>
</dbReference>
<dbReference type="CDD" id="cd00796">
    <property type="entry name" value="INT_Rci_Hp1_C"/>
    <property type="match status" value="1"/>
</dbReference>
<comment type="caution">
    <text evidence="6">The sequence shown here is derived from an EMBL/GenBank/DDBJ whole genome shotgun (WGS) entry which is preliminary data.</text>
</comment>
<dbReference type="InterPro" id="IPR050090">
    <property type="entry name" value="Tyrosine_recombinase_XerCD"/>
</dbReference>
<dbReference type="InterPro" id="IPR002104">
    <property type="entry name" value="Integrase_catalytic"/>
</dbReference>
<dbReference type="InterPro" id="IPR010998">
    <property type="entry name" value="Integrase_recombinase_N"/>
</dbReference>
<evidence type="ECO:0000256" key="1">
    <source>
        <dbReference type="ARBA" id="ARBA00008857"/>
    </source>
</evidence>
<feature type="domain" description="Tyr recombinase" evidence="5">
    <location>
        <begin position="171"/>
        <end position="343"/>
    </location>
</feature>
<dbReference type="GO" id="GO:0006310">
    <property type="term" value="P:DNA recombination"/>
    <property type="evidence" value="ECO:0007669"/>
    <property type="project" value="UniProtKB-KW"/>
</dbReference>
<evidence type="ECO:0000256" key="2">
    <source>
        <dbReference type="ARBA" id="ARBA00022908"/>
    </source>
</evidence>
<evidence type="ECO:0000313" key="7">
    <source>
        <dbReference type="Proteomes" id="UP000295717"/>
    </source>
</evidence>
<gene>
    <name evidence="6" type="ORF">EDC35_106208</name>
</gene>
<dbReference type="Gene3D" id="1.10.443.10">
    <property type="entry name" value="Intergrase catalytic core"/>
    <property type="match status" value="1"/>
</dbReference>
<evidence type="ECO:0000313" key="6">
    <source>
        <dbReference type="EMBL" id="TCT20281.1"/>
    </source>
</evidence>
<dbReference type="RefSeq" id="WP_132977677.1">
    <property type="nucleotide sequence ID" value="NZ_SMAO01000006.1"/>
</dbReference>
<dbReference type="GO" id="GO:0003677">
    <property type="term" value="F:DNA binding"/>
    <property type="evidence" value="ECO:0007669"/>
    <property type="project" value="UniProtKB-KW"/>
</dbReference>
<dbReference type="Proteomes" id="UP000295717">
    <property type="component" value="Unassembled WGS sequence"/>
</dbReference>
<dbReference type="Pfam" id="PF00589">
    <property type="entry name" value="Phage_integrase"/>
    <property type="match status" value="1"/>
</dbReference>
<name>A0A4R3MXJ8_9GAMM</name>
<dbReference type="Gene3D" id="1.10.150.130">
    <property type="match status" value="1"/>
</dbReference>
<dbReference type="InterPro" id="IPR011010">
    <property type="entry name" value="DNA_brk_join_enz"/>
</dbReference>
<organism evidence="6 7">
    <name type="scientific">Thiobaca trueperi</name>
    <dbReference type="NCBI Taxonomy" id="127458"/>
    <lineage>
        <taxon>Bacteria</taxon>
        <taxon>Pseudomonadati</taxon>
        <taxon>Pseudomonadota</taxon>
        <taxon>Gammaproteobacteria</taxon>
        <taxon>Chromatiales</taxon>
        <taxon>Chromatiaceae</taxon>
        <taxon>Thiobaca</taxon>
    </lineage>
</organism>
<reference evidence="6 7" key="1">
    <citation type="submission" date="2019-03" db="EMBL/GenBank/DDBJ databases">
        <title>Genomic Encyclopedia of Type Strains, Phase IV (KMG-IV): sequencing the most valuable type-strain genomes for metagenomic binning, comparative biology and taxonomic classification.</title>
        <authorList>
            <person name="Goeker M."/>
        </authorList>
    </citation>
    <scope>NUCLEOTIDE SEQUENCE [LARGE SCALE GENOMIC DNA]</scope>
    <source>
        <strain evidence="6 7">DSM 13587</strain>
    </source>
</reference>
<dbReference type="PROSITE" id="PS51898">
    <property type="entry name" value="TYR_RECOMBINASE"/>
    <property type="match status" value="1"/>
</dbReference>
<evidence type="ECO:0000259" key="5">
    <source>
        <dbReference type="PROSITE" id="PS51898"/>
    </source>
</evidence>
<dbReference type="AlphaFoldDB" id="A0A4R3MXJ8"/>
<dbReference type="GO" id="GO:0015074">
    <property type="term" value="P:DNA integration"/>
    <property type="evidence" value="ECO:0007669"/>
    <property type="project" value="UniProtKB-KW"/>
</dbReference>
<evidence type="ECO:0000256" key="4">
    <source>
        <dbReference type="ARBA" id="ARBA00023172"/>
    </source>
</evidence>
<dbReference type="EMBL" id="SMAO01000006">
    <property type="protein sequence ID" value="TCT20281.1"/>
    <property type="molecule type" value="Genomic_DNA"/>
</dbReference>
<dbReference type="SUPFAM" id="SSF56349">
    <property type="entry name" value="DNA breaking-rejoining enzymes"/>
    <property type="match status" value="1"/>
</dbReference>
<dbReference type="PANTHER" id="PTHR30349">
    <property type="entry name" value="PHAGE INTEGRASE-RELATED"/>
    <property type="match status" value="1"/>
</dbReference>
<proteinExistence type="inferred from homology"/>
<keyword evidence="2" id="KW-0229">DNA integration</keyword>
<keyword evidence="4" id="KW-0233">DNA recombination</keyword>
<keyword evidence="3" id="KW-0238">DNA-binding</keyword>
<sequence length="355" mass="40046">MATITKRINPNGETCYQVRVRLKGHPVQIATFKRKTDATRWGTQTEAAIRERRHFKTIESTRRTLADLIDRYLRDVIPLKGRQGKMQTAQLQYWRAEIGAYSLADVTPAMIGEVRDKLLRTQTNRGGLMNGATVNRYLAALGHAFTVAVREWGWIDDNPVRKVTKLKEARGRVRFLSDDERERLLTECRVSKQPYLLAAVVLALSTGMRAQEILGLTWDRVNIEQGRILLEHTKNGERRLVPLVGQARALLAAQQQSRIDASPWVFPGRKDKPVELRAAFQFALDRAGIADFKFHDLRHSAASYLAMNGASVAEIAEVLGHKTLQMVKRYAHLSEAHTTGVVERMNRAVFGGAAE</sequence>
<evidence type="ECO:0000256" key="3">
    <source>
        <dbReference type="ARBA" id="ARBA00023125"/>
    </source>
</evidence>
<protein>
    <submittedName>
        <fullName evidence="6">Site-specific recombinase XerD</fullName>
    </submittedName>
</protein>
<dbReference type="OrthoDB" id="5567253at2"/>
<keyword evidence="7" id="KW-1185">Reference proteome</keyword>
<comment type="similarity">
    <text evidence="1">Belongs to the 'phage' integrase family.</text>
</comment>
<accession>A0A4R3MXJ8</accession>